<keyword evidence="3 5" id="KW-0698">rRNA processing</keyword>
<comment type="subunit">
    <text evidence="5">Binds ribosomal protein uS19.</text>
</comment>
<dbReference type="GO" id="GO:0043022">
    <property type="term" value="F:ribosome binding"/>
    <property type="evidence" value="ECO:0007669"/>
    <property type="project" value="InterPro"/>
</dbReference>
<organism evidence="8 9">
    <name type="scientific">Parasphaerochaeta coccoides (strain ATCC BAA-1237 / DSM 17374 / SPN1)</name>
    <name type="common">Sphaerochaeta coccoides</name>
    <dbReference type="NCBI Taxonomy" id="760011"/>
    <lineage>
        <taxon>Bacteria</taxon>
        <taxon>Pseudomonadati</taxon>
        <taxon>Spirochaetota</taxon>
        <taxon>Spirochaetia</taxon>
        <taxon>Spirochaetales</taxon>
        <taxon>Sphaerochaetaceae</taxon>
        <taxon>Parasphaerochaeta</taxon>
    </lineage>
</organism>
<dbReference type="Gene3D" id="2.40.30.60">
    <property type="entry name" value="RimM"/>
    <property type="match status" value="1"/>
</dbReference>
<dbReference type="Pfam" id="PF24986">
    <property type="entry name" value="PRC_RimM"/>
    <property type="match status" value="1"/>
</dbReference>
<dbReference type="GO" id="GO:0005737">
    <property type="term" value="C:cytoplasm"/>
    <property type="evidence" value="ECO:0007669"/>
    <property type="project" value="UniProtKB-SubCell"/>
</dbReference>
<feature type="domain" description="Ribosome maturation factor RimM PRC barrel" evidence="7">
    <location>
        <begin position="105"/>
        <end position="170"/>
    </location>
</feature>
<dbReference type="SUPFAM" id="SSF50346">
    <property type="entry name" value="PRC-barrel domain"/>
    <property type="match status" value="1"/>
</dbReference>
<proteinExistence type="inferred from homology"/>
<comment type="domain">
    <text evidence="5">The PRC barrel domain binds ribosomal protein uS19.</text>
</comment>
<dbReference type="InterPro" id="IPR036976">
    <property type="entry name" value="RimM_N_sf"/>
</dbReference>
<keyword evidence="1 5" id="KW-0963">Cytoplasm</keyword>
<evidence type="ECO:0000256" key="2">
    <source>
        <dbReference type="ARBA" id="ARBA00022517"/>
    </source>
</evidence>
<evidence type="ECO:0000256" key="1">
    <source>
        <dbReference type="ARBA" id="ARBA00022490"/>
    </source>
</evidence>
<evidence type="ECO:0000259" key="6">
    <source>
        <dbReference type="Pfam" id="PF01782"/>
    </source>
</evidence>
<dbReference type="GO" id="GO:0042274">
    <property type="term" value="P:ribosomal small subunit biogenesis"/>
    <property type="evidence" value="ECO:0007669"/>
    <property type="project" value="UniProtKB-UniRule"/>
</dbReference>
<dbReference type="HOGENOM" id="CLU_077636_3_2_12"/>
<evidence type="ECO:0000313" key="8">
    <source>
        <dbReference type="EMBL" id="AEC01740.1"/>
    </source>
</evidence>
<reference evidence="9" key="1">
    <citation type="submission" date="2011-04" db="EMBL/GenBank/DDBJ databases">
        <title>The complete genome of Spirochaeta coccoides DSM 17374.</title>
        <authorList>
            <person name="Lucas S."/>
            <person name="Copeland A."/>
            <person name="Lapidus A."/>
            <person name="Bruce D."/>
            <person name="Goodwin L."/>
            <person name="Pitluck S."/>
            <person name="Peters L."/>
            <person name="Kyrpides N."/>
            <person name="Mavromatis K."/>
            <person name="Pagani I."/>
            <person name="Ivanova N."/>
            <person name="Ovchinnikova G."/>
            <person name="Lu M."/>
            <person name="Detter J.C."/>
            <person name="Tapia R."/>
            <person name="Han C."/>
            <person name="Land M."/>
            <person name="Hauser L."/>
            <person name="Markowitz V."/>
            <person name="Cheng J.-F."/>
            <person name="Hugenholtz P."/>
            <person name="Woyke T."/>
            <person name="Wu D."/>
            <person name="Spring S."/>
            <person name="Schroeder M."/>
            <person name="Brambilla E."/>
            <person name="Klenk H.-P."/>
            <person name="Eisen J.A."/>
        </authorList>
    </citation>
    <scope>NUCLEOTIDE SEQUENCE [LARGE SCALE GENOMIC DNA]</scope>
    <source>
        <strain evidence="9">ATCC BAA-1237 / DSM 17374 / SPN1</strain>
    </source>
</reference>
<dbReference type="SUPFAM" id="SSF50447">
    <property type="entry name" value="Translation proteins"/>
    <property type="match status" value="1"/>
</dbReference>
<dbReference type="Pfam" id="PF01782">
    <property type="entry name" value="RimM"/>
    <property type="match status" value="1"/>
</dbReference>
<dbReference type="InterPro" id="IPR011961">
    <property type="entry name" value="RimM"/>
</dbReference>
<comment type="function">
    <text evidence="5">An accessory protein needed during the final step in the assembly of 30S ribosomal subunit, possibly for assembly of the head region. Essential for efficient processing of 16S rRNA. May be needed both before and after RbfA during the maturation of 16S rRNA. It has affinity for free ribosomal 30S subunits but not for 70S ribosomes.</text>
</comment>
<dbReference type="eggNOG" id="COG0806">
    <property type="taxonomic scope" value="Bacteria"/>
</dbReference>
<accession>F4GJA0</accession>
<sequence length="173" mass="19285">MDVDRHMFATGMIKTPHGIRGEVKVVLFGDAPEWFKKLKNVELRSPDGKAIRTCKVETCRMTSRMLIVKFQEFDTPETARSVSGWEVWIPREKAAPLEKGEYYLSDLMGCNLTVDGQAVAHVVGFVDTVHPILLEVVASVDGRTYYVPFSAHFTGDVDVTGKTIVLTAPWVLA</sequence>
<gene>
    <name evidence="5" type="primary">rimM</name>
    <name evidence="8" type="ordered locus">Spico_0512</name>
</gene>
<dbReference type="InterPro" id="IPR002676">
    <property type="entry name" value="RimM_N"/>
</dbReference>
<evidence type="ECO:0000256" key="3">
    <source>
        <dbReference type="ARBA" id="ARBA00022552"/>
    </source>
</evidence>
<protein>
    <recommendedName>
        <fullName evidence="5">Ribosome maturation factor RimM</fullName>
    </recommendedName>
</protein>
<keyword evidence="2 5" id="KW-0690">Ribosome biogenesis</keyword>
<dbReference type="Proteomes" id="UP000007939">
    <property type="component" value="Chromosome"/>
</dbReference>
<dbReference type="NCBIfam" id="TIGR02273">
    <property type="entry name" value="16S_RimM"/>
    <property type="match status" value="1"/>
</dbReference>
<dbReference type="HAMAP" id="MF_00014">
    <property type="entry name" value="Ribosome_mat_RimM"/>
    <property type="match status" value="1"/>
</dbReference>
<feature type="domain" description="RimM N-terminal" evidence="6">
    <location>
        <begin position="10"/>
        <end position="92"/>
    </location>
</feature>
<dbReference type="PANTHER" id="PTHR33692:SF1">
    <property type="entry name" value="RIBOSOME MATURATION FACTOR RIMM"/>
    <property type="match status" value="1"/>
</dbReference>
<dbReference type="InterPro" id="IPR011033">
    <property type="entry name" value="PRC_barrel-like_sf"/>
</dbReference>
<reference evidence="8 9" key="2">
    <citation type="journal article" date="2012" name="Stand. Genomic Sci.">
        <title>Complete genome sequence of the termite hindgut bacterium Spirochaeta coccoides type strain (SPN1(T)), reclassification in the genus Sphaerochaeta as Sphaerochaeta coccoides comb. nov. and emendations of the family Spirochaetaceae and the genus Sphaerochaeta.</title>
        <authorList>
            <person name="Abt B."/>
            <person name="Han C."/>
            <person name="Scheuner C."/>
            <person name="Lu M."/>
            <person name="Lapidus A."/>
            <person name="Nolan M."/>
            <person name="Lucas S."/>
            <person name="Hammon N."/>
            <person name="Deshpande S."/>
            <person name="Cheng J.F."/>
            <person name="Tapia R."/>
            <person name="Goodwin L.A."/>
            <person name="Pitluck S."/>
            <person name="Liolios K."/>
            <person name="Pagani I."/>
            <person name="Ivanova N."/>
            <person name="Mavromatis K."/>
            <person name="Mikhailova N."/>
            <person name="Huntemann M."/>
            <person name="Pati A."/>
            <person name="Chen A."/>
            <person name="Palaniappan K."/>
            <person name="Land M."/>
            <person name="Hauser L."/>
            <person name="Brambilla E.M."/>
            <person name="Rohde M."/>
            <person name="Spring S."/>
            <person name="Gronow S."/>
            <person name="Goker M."/>
            <person name="Woyke T."/>
            <person name="Bristow J."/>
            <person name="Eisen J.A."/>
            <person name="Markowitz V."/>
            <person name="Hugenholtz P."/>
            <person name="Kyrpides N.C."/>
            <person name="Klenk H.P."/>
            <person name="Detter J.C."/>
        </authorList>
    </citation>
    <scope>NUCLEOTIDE SEQUENCE [LARGE SCALE GENOMIC DNA]</scope>
    <source>
        <strain evidence="9">ATCC BAA-1237 / DSM 17374 / SPN1</strain>
    </source>
</reference>
<name>F4GJA0_PARC1</name>
<comment type="similarity">
    <text evidence="5">Belongs to the RimM family.</text>
</comment>
<dbReference type="PANTHER" id="PTHR33692">
    <property type="entry name" value="RIBOSOME MATURATION FACTOR RIMM"/>
    <property type="match status" value="1"/>
</dbReference>
<dbReference type="EMBL" id="CP002659">
    <property type="protein sequence ID" value="AEC01740.1"/>
    <property type="molecule type" value="Genomic_DNA"/>
</dbReference>
<dbReference type="GO" id="GO:0005840">
    <property type="term" value="C:ribosome"/>
    <property type="evidence" value="ECO:0007669"/>
    <property type="project" value="InterPro"/>
</dbReference>
<dbReference type="AlphaFoldDB" id="F4GJA0"/>
<dbReference type="STRING" id="760011.Spico_0512"/>
<dbReference type="GO" id="GO:0006364">
    <property type="term" value="P:rRNA processing"/>
    <property type="evidence" value="ECO:0007669"/>
    <property type="project" value="UniProtKB-UniRule"/>
</dbReference>
<evidence type="ECO:0000259" key="7">
    <source>
        <dbReference type="Pfam" id="PF24986"/>
    </source>
</evidence>
<evidence type="ECO:0000256" key="4">
    <source>
        <dbReference type="ARBA" id="ARBA00023186"/>
    </source>
</evidence>
<dbReference type="InterPro" id="IPR056792">
    <property type="entry name" value="PRC_RimM"/>
</dbReference>
<keyword evidence="9" id="KW-1185">Reference proteome</keyword>
<dbReference type="KEGG" id="scc:Spico_0512"/>
<dbReference type="InterPro" id="IPR009000">
    <property type="entry name" value="Transl_B-barrel_sf"/>
</dbReference>
<keyword evidence="4 5" id="KW-0143">Chaperone</keyword>
<evidence type="ECO:0000313" key="9">
    <source>
        <dbReference type="Proteomes" id="UP000007939"/>
    </source>
</evidence>
<comment type="subcellular location">
    <subcellularLocation>
        <location evidence="5">Cytoplasm</location>
    </subcellularLocation>
</comment>
<dbReference type="Gene3D" id="2.30.30.240">
    <property type="entry name" value="PRC-barrel domain"/>
    <property type="match status" value="1"/>
</dbReference>
<evidence type="ECO:0000256" key="5">
    <source>
        <dbReference type="HAMAP-Rule" id="MF_00014"/>
    </source>
</evidence>